<evidence type="ECO:0000256" key="5">
    <source>
        <dbReference type="PIRNR" id="PIRNR037489"/>
    </source>
</evidence>
<dbReference type="Gene3D" id="3.30.70.120">
    <property type="match status" value="1"/>
</dbReference>
<keyword evidence="8" id="KW-1185">Reference proteome</keyword>
<dbReference type="EMBL" id="CP013655">
    <property type="protein sequence ID" value="ALS37751.1"/>
    <property type="molecule type" value="Genomic_DNA"/>
</dbReference>
<dbReference type="RefSeq" id="WP_208927376.1">
    <property type="nucleotide sequence ID" value="NZ_CP013655.1"/>
</dbReference>
<dbReference type="Proteomes" id="UP000067523">
    <property type="component" value="Chromosome"/>
</dbReference>
<feature type="binding site" evidence="6">
    <location>
        <position position="332"/>
    </location>
    <ligand>
        <name>a divalent metal cation</name>
        <dbReference type="ChEBI" id="CHEBI:60240"/>
        <label>1</label>
    </ligand>
</feature>
<evidence type="ECO:0000256" key="2">
    <source>
        <dbReference type="ARBA" id="ARBA00011643"/>
    </source>
</evidence>
<dbReference type="InterPro" id="IPR017221">
    <property type="entry name" value="DUF34/NIF3_bac"/>
</dbReference>
<dbReference type="GO" id="GO:0005737">
    <property type="term" value="C:cytoplasm"/>
    <property type="evidence" value="ECO:0007669"/>
    <property type="project" value="TreeGrafter"/>
</dbReference>
<feature type="binding site" evidence="6">
    <location>
        <position position="67"/>
    </location>
    <ligand>
        <name>a divalent metal cation</name>
        <dbReference type="ChEBI" id="CHEBI:60240"/>
        <label>1</label>
    </ligand>
</feature>
<gene>
    <name evidence="7" type="ORF">ATZ35_11505</name>
</gene>
<feature type="binding site" evidence="6">
    <location>
        <position position="105"/>
    </location>
    <ligand>
        <name>a divalent metal cation</name>
        <dbReference type="ChEBI" id="CHEBI:60240"/>
        <label>1</label>
    </ligand>
</feature>
<dbReference type="PANTHER" id="PTHR13799">
    <property type="entry name" value="NGG1 INTERACTING FACTOR 3"/>
    <property type="match status" value="1"/>
</dbReference>
<comment type="subunit">
    <text evidence="2">Homohexamer.</text>
</comment>
<evidence type="ECO:0000256" key="3">
    <source>
        <dbReference type="ARBA" id="ARBA00022112"/>
    </source>
</evidence>
<comment type="similarity">
    <text evidence="1 5">Belongs to the GTP cyclohydrolase I type 2/NIF3 family.</text>
</comment>
<name>A0A0U2XA63_9ENTE</name>
<evidence type="ECO:0000256" key="6">
    <source>
        <dbReference type="PIRSR" id="PIRSR602678-1"/>
    </source>
</evidence>
<keyword evidence="4 5" id="KW-0479">Metal-binding</keyword>
<dbReference type="AlphaFoldDB" id="A0A0U2XA63"/>
<dbReference type="Pfam" id="PF01784">
    <property type="entry name" value="DUF34_NIF3"/>
    <property type="match status" value="1"/>
</dbReference>
<dbReference type="PANTHER" id="PTHR13799:SF14">
    <property type="entry name" value="GTP CYCLOHYDROLASE 1 TYPE 2 HOMOLOG"/>
    <property type="match status" value="1"/>
</dbReference>
<dbReference type="InterPro" id="IPR036069">
    <property type="entry name" value="DUF34/NIF3_sf"/>
</dbReference>
<dbReference type="InterPro" id="IPR002678">
    <property type="entry name" value="DUF34/NIF3"/>
</dbReference>
<dbReference type="FunFam" id="3.40.1390.30:FF:000001">
    <property type="entry name" value="GTP cyclohydrolase 1 type 2"/>
    <property type="match status" value="1"/>
</dbReference>
<dbReference type="Gene3D" id="3.40.1390.30">
    <property type="entry name" value="NIF3 (NGG1p interacting factor 3)-like"/>
    <property type="match status" value="1"/>
</dbReference>
<evidence type="ECO:0000313" key="8">
    <source>
        <dbReference type="Proteomes" id="UP000067523"/>
    </source>
</evidence>
<accession>A0A0U2XA63</accession>
<dbReference type="STRING" id="118060.ATZ35_11505"/>
<sequence length="372" mass="41724">MSLDGTLFIEHFEAYCPQWLAEADDPVGLHIGTLNKKLDRVMVTLDVRPEVVAEAIEKNVDLIIAKHPPIFRPVKRLDTDDFQTKMYADLLKHDIAVFAAHTNMDIIENGLNDWFCDLLGIEDTTYLTKTHTVGYKKLAVFVPVDHAAKMRKVLGEAGAGTQGDYTNTSYSMIGTGRFTPATTANPTIGTVGEEAAVQEAKVEVIFPETIQANVIQAMVAAHPYEEPAYDLYPIENITKEYGLGRVGNLAKAVPLKEFIAFVKEKFDLDGVRIVAEDETKLVQRIAICGGSGEKFFRDALKNQADVYITGDVYYHTGHDMLTEGLPVIDPGHYIEQLCKPKLVELFNQWKKDYNWDITFIESEVNTNPFKFR</sequence>
<organism evidence="7 8">
    <name type="scientific">Enterococcus rotai</name>
    <dbReference type="NCBI Taxonomy" id="118060"/>
    <lineage>
        <taxon>Bacteria</taxon>
        <taxon>Bacillati</taxon>
        <taxon>Bacillota</taxon>
        <taxon>Bacilli</taxon>
        <taxon>Lactobacillales</taxon>
        <taxon>Enterococcaceae</taxon>
        <taxon>Enterococcus</taxon>
    </lineage>
</organism>
<dbReference type="InterPro" id="IPR015867">
    <property type="entry name" value="N-reg_PII/ATP_PRibTrfase_C"/>
</dbReference>
<feature type="binding site" evidence="6">
    <location>
        <position position="335"/>
    </location>
    <ligand>
        <name>a divalent metal cation</name>
        <dbReference type="ChEBI" id="CHEBI:60240"/>
        <label>1</label>
    </ligand>
</feature>
<proteinExistence type="inferred from homology"/>
<reference evidence="8" key="1">
    <citation type="submission" date="2015-12" db="EMBL/GenBank/DDBJ databases">
        <authorList>
            <person name="Lauer A."/>
            <person name="Humrighouse B."/>
            <person name="Loparev V."/>
            <person name="Shewmaker P.L."/>
            <person name="Whitney A.M."/>
            <person name="McLaughlin R.W."/>
        </authorList>
    </citation>
    <scope>NUCLEOTIDE SEQUENCE [LARGE SCALE GENOMIC DNA]</scope>
    <source>
        <strain evidence="8">LMG 26678</strain>
    </source>
</reference>
<evidence type="ECO:0000256" key="1">
    <source>
        <dbReference type="ARBA" id="ARBA00006964"/>
    </source>
</evidence>
<dbReference type="SUPFAM" id="SSF102705">
    <property type="entry name" value="NIF3 (NGG1p interacting factor 3)-like"/>
    <property type="match status" value="1"/>
</dbReference>
<dbReference type="KEGG" id="erx:ATZ35_11505"/>
<dbReference type="GO" id="GO:0046872">
    <property type="term" value="F:metal ion binding"/>
    <property type="evidence" value="ECO:0007669"/>
    <property type="project" value="UniProtKB-UniRule"/>
</dbReference>
<evidence type="ECO:0000256" key="4">
    <source>
        <dbReference type="ARBA" id="ARBA00022723"/>
    </source>
</evidence>
<protein>
    <recommendedName>
        <fullName evidence="3 5">GTP cyclohydrolase 1 type 2 homolog</fullName>
    </recommendedName>
</protein>
<dbReference type="PIRSF" id="PIRSF037489">
    <property type="entry name" value="UCP037489_NIF3_YqfO"/>
    <property type="match status" value="1"/>
</dbReference>
<evidence type="ECO:0000313" key="7">
    <source>
        <dbReference type="EMBL" id="ALS37751.1"/>
    </source>
</evidence>
<dbReference type="NCBIfam" id="TIGR00486">
    <property type="entry name" value="YbgI_SA1388"/>
    <property type="match status" value="1"/>
</dbReference>